<proteinExistence type="inferred from homology"/>
<dbReference type="NCBIfam" id="TIGR02532">
    <property type="entry name" value="IV_pilin_GFxxxE"/>
    <property type="match status" value="1"/>
</dbReference>
<comment type="subcellular location">
    <subcellularLocation>
        <location evidence="1">Cell inner membrane</location>
        <topology evidence="1">Single-pass membrane protein</topology>
    </subcellularLocation>
</comment>
<accession>A0A7W3FJW6</accession>
<dbReference type="Pfam" id="PF07963">
    <property type="entry name" value="N_methyl"/>
    <property type="match status" value="1"/>
</dbReference>
<keyword evidence="7 11" id="KW-1133">Transmembrane helix</keyword>
<evidence type="ECO:0000259" key="12">
    <source>
        <dbReference type="Pfam" id="PF12019"/>
    </source>
</evidence>
<sequence length="149" mass="16682">MHPSRARGFTLIELMVVLVIIGICTAGIGLGMGTLLDPQRKLRQDALQLAQHLQVARDEAHIDGRSIRWQADAKGYAFSRRENGRWTTLQRDDQLRPRPWQAVEVSVQPRQGIELSPEWIGVPWEVVLSAGAQQLRVGDDGSGLIEVRQ</sequence>
<protein>
    <recommendedName>
        <fullName evidence="2">Type II secretion system protein H</fullName>
    </recommendedName>
    <alternativeName>
        <fullName evidence="10">General secretion pathway protein H</fullName>
    </alternativeName>
</protein>
<comment type="caution">
    <text evidence="13">The sequence shown here is derived from an EMBL/GenBank/DDBJ whole genome shotgun (WGS) entry which is preliminary data.</text>
</comment>
<dbReference type="GO" id="GO:0015627">
    <property type="term" value="C:type II protein secretion system complex"/>
    <property type="evidence" value="ECO:0007669"/>
    <property type="project" value="InterPro"/>
</dbReference>
<evidence type="ECO:0000256" key="7">
    <source>
        <dbReference type="ARBA" id="ARBA00022989"/>
    </source>
</evidence>
<keyword evidence="5" id="KW-0997">Cell inner membrane</keyword>
<evidence type="ECO:0000256" key="5">
    <source>
        <dbReference type="ARBA" id="ARBA00022519"/>
    </source>
</evidence>
<dbReference type="EMBL" id="JACGXS010000001">
    <property type="protein sequence ID" value="MBA8680893.1"/>
    <property type="molecule type" value="Genomic_DNA"/>
</dbReference>
<gene>
    <name evidence="13" type="primary">gspH</name>
    <name evidence="13" type="ORF">H4O11_03635</name>
</gene>
<feature type="domain" description="General secretion pathway GspH" evidence="12">
    <location>
        <begin position="46"/>
        <end position="133"/>
    </location>
</feature>
<evidence type="ECO:0000256" key="11">
    <source>
        <dbReference type="SAM" id="Phobius"/>
    </source>
</evidence>
<evidence type="ECO:0000256" key="4">
    <source>
        <dbReference type="ARBA" id="ARBA00022481"/>
    </source>
</evidence>
<evidence type="ECO:0000256" key="2">
    <source>
        <dbReference type="ARBA" id="ARBA00021549"/>
    </source>
</evidence>
<dbReference type="Proteomes" id="UP000547058">
    <property type="component" value="Unassembled WGS sequence"/>
</dbReference>
<keyword evidence="8 11" id="KW-0472">Membrane</keyword>
<keyword evidence="4" id="KW-0488">Methylation</keyword>
<dbReference type="InterPro" id="IPR049875">
    <property type="entry name" value="TypeII_GspH"/>
</dbReference>
<keyword evidence="6 11" id="KW-0812">Transmembrane</keyword>
<dbReference type="InterPro" id="IPR045584">
    <property type="entry name" value="Pilin-like"/>
</dbReference>
<dbReference type="Gene3D" id="3.55.40.10">
    <property type="entry name" value="minor pseudopilin epsh domain"/>
    <property type="match status" value="1"/>
</dbReference>
<keyword evidence="3" id="KW-1003">Cell membrane</keyword>
<evidence type="ECO:0000256" key="3">
    <source>
        <dbReference type="ARBA" id="ARBA00022475"/>
    </source>
</evidence>
<dbReference type="Pfam" id="PF12019">
    <property type="entry name" value="GspH"/>
    <property type="match status" value="1"/>
</dbReference>
<comment type="similarity">
    <text evidence="9">Belongs to the GSP H family.</text>
</comment>
<evidence type="ECO:0000256" key="9">
    <source>
        <dbReference type="ARBA" id="ARBA00025772"/>
    </source>
</evidence>
<dbReference type="SUPFAM" id="SSF54523">
    <property type="entry name" value="Pili subunits"/>
    <property type="match status" value="1"/>
</dbReference>
<dbReference type="GO" id="GO:0005886">
    <property type="term" value="C:plasma membrane"/>
    <property type="evidence" value="ECO:0007669"/>
    <property type="project" value="UniProtKB-SubCell"/>
</dbReference>
<dbReference type="AlphaFoldDB" id="A0A7W3FJW6"/>
<dbReference type="RefSeq" id="WP_182338043.1">
    <property type="nucleotide sequence ID" value="NZ_JACGXS010000001.1"/>
</dbReference>
<evidence type="ECO:0000256" key="10">
    <source>
        <dbReference type="ARBA" id="ARBA00030775"/>
    </source>
</evidence>
<name>A0A7W3FJW6_9GAMM</name>
<evidence type="ECO:0000313" key="14">
    <source>
        <dbReference type="Proteomes" id="UP000547058"/>
    </source>
</evidence>
<evidence type="ECO:0000256" key="6">
    <source>
        <dbReference type="ARBA" id="ARBA00022692"/>
    </source>
</evidence>
<evidence type="ECO:0000256" key="1">
    <source>
        <dbReference type="ARBA" id="ARBA00004377"/>
    </source>
</evidence>
<dbReference type="InterPro" id="IPR012902">
    <property type="entry name" value="N_methyl_site"/>
</dbReference>
<evidence type="ECO:0000256" key="8">
    <source>
        <dbReference type="ARBA" id="ARBA00023136"/>
    </source>
</evidence>
<evidence type="ECO:0000313" key="13">
    <source>
        <dbReference type="EMBL" id="MBA8680893.1"/>
    </source>
</evidence>
<dbReference type="GO" id="GO:0015628">
    <property type="term" value="P:protein secretion by the type II secretion system"/>
    <property type="evidence" value="ECO:0007669"/>
    <property type="project" value="InterPro"/>
</dbReference>
<keyword evidence="14" id="KW-1185">Reference proteome</keyword>
<dbReference type="InterPro" id="IPR022346">
    <property type="entry name" value="T2SS_GspH"/>
</dbReference>
<reference evidence="13 14" key="1">
    <citation type="submission" date="2020-08" db="EMBL/GenBank/DDBJ databases">
        <title>Stenotrophomonas tumulicola JCM 30961.</title>
        <authorList>
            <person name="Deng Y."/>
        </authorList>
    </citation>
    <scope>NUCLEOTIDE SEQUENCE [LARGE SCALE GENOMIC DNA]</scope>
    <source>
        <strain evidence="13 14">JCM 30961</strain>
    </source>
</reference>
<organism evidence="13 14">
    <name type="scientific">Stenotrophomonas tumulicola</name>
    <dbReference type="NCBI Taxonomy" id="1685415"/>
    <lineage>
        <taxon>Bacteria</taxon>
        <taxon>Pseudomonadati</taxon>
        <taxon>Pseudomonadota</taxon>
        <taxon>Gammaproteobacteria</taxon>
        <taxon>Lysobacterales</taxon>
        <taxon>Lysobacteraceae</taxon>
        <taxon>Stenotrophomonas</taxon>
    </lineage>
</organism>
<feature type="transmembrane region" description="Helical" evidence="11">
    <location>
        <begin position="12"/>
        <end position="36"/>
    </location>
</feature>
<dbReference type="NCBIfam" id="TIGR01708">
    <property type="entry name" value="typeII_sec_gspH"/>
    <property type="match status" value="1"/>
</dbReference>